<dbReference type="RefSeq" id="WP_025343618.1">
    <property type="nucleotide sequence ID" value="NZ_CP007201.1"/>
</dbReference>
<reference evidence="1 2" key="1">
    <citation type="journal article" date="2014" name="Environ. Microbiol.">
        <title>Insights into organohalide respiration and the versatile catabolism of Sulfurospirillum multivorans gained from comparative genomics and physiological studies.</title>
        <authorList>
            <person name="Goris T."/>
            <person name="Schubert T."/>
            <person name="Gadkari J."/>
            <person name="Wubet T."/>
            <person name="Tarkka M."/>
            <person name="Buscot F."/>
            <person name="Adrian L."/>
            <person name="Diekert G."/>
        </authorList>
    </citation>
    <scope>NUCLEOTIDE SEQUENCE [LARGE SCALE GENOMIC DNA]</scope>
    <source>
        <strain evidence="2">DM 12446 / JCM 15788 / NBRC 109480</strain>
    </source>
</reference>
<dbReference type="KEGG" id="smul:SMUL_0423"/>
<dbReference type="InterPro" id="IPR046788">
    <property type="entry name" value="Methyltransf_35"/>
</dbReference>
<evidence type="ECO:0000313" key="2">
    <source>
        <dbReference type="Proteomes" id="UP000019322"/>
    </source>
</evidence>
<dbReference type="AlphaFoldDB" id="A0AA86AK20"/>
<organism evidence="1 2">
    <name type="scientific">Sulfurospirillum multivorans (strain DM 12446 / JCM 15788 / NBRC 109480)</name>
    <dbReference type="NCBI Taxonomy" id="1150621"/>
    <lineage>
        <taxon>Bacteria</taxon>
        <taxon>Pseudomonadati</taxon>
        <taxon>Campylobacterota</taxon>
        <taxon>Epsilonproteobacteria</taxon>
        <taxon>Campylobacterales</taxon>
        <taxon>Sulfurospirillaceae</taxon>
        <taxon>Sulfurospirillum</taxon>
    </lineage>
</organism>
<gene>
    <name evidence="1" type="ORF">SMUL_0423</name>
</gene>
<proteinExistence type="predicted"/>
<dbReference type="Proteomes" id="UP000019322">
    <property type="component" value="Chromosome"/>
</dbReference>
<dbReference type="EMBL" id="CP007201">
    <property type="protein sequence ID" value="AHJ11704.1"/>
    <property type="molecule type" value="Genomic_DNA"/>
</dbReference>
<sequence length="323" mass="37900">MSGGNLPYHLRVKKEIERRLFVEQLRLISKIHDFEEYAYIGMAGPFSEDFKIMYDRFNFKHFFSYETEESVYKRQSFNIPFTHINYINNKISTVLDQYPQIEIKDSTSVIEASKAVLWLDYTGFDYQLLNDFERAITTLESGSVIKITLLAHVSKFYSSATEPMTIVRENRVRKINEVLGENYFLADVFTQEKMTEKDFPLTIFELLKKISYSALRGGKTKFLPISSYIYQDGMTMITFTGMIINQDQEDTFLQKTGLKEWIYGLQASPLPLKIEVPFLSLKEKLNLDACLPNNPSNLDYFEGLEFQSYEKFHRFYPTYAKIF</sequence>
<accession>A0AA86AK20</accession>
<evidence type="ECO:0000313" key="1">
    <source>
        <dbReference type="EMBL" id="AHJ11704.1"/>
    </source>
</evidence>
<dbReference type="Pfam" id="PF20553">
    <property type="entry name" value="Methyltransf_35"/>
    <property type="match status" value="1"/>
</dbReference>
<name>A0AA86AK20_SULMK</name>
<protein>
    <recommendedName>
        <fullName evidence="3">Methyltransferase</fullName>
    </recommendedName>
</protein>
<evidence type="ECO:0008006" key="3">
    <source>
        <dbReference type="Google" id="ProtNLM"/>
    </source>
</evidence>